<dbReference type="PANTHER" id="PTHR23024:SF467">
    <property type="entry name" value="CARBOXYLESTERASE 12-RELATED"/>
    <property type="match status" value="1"/>
</dbReference>
<dbReference type="Pfam" id="PF07859">
    <property type="entry name" value="Abhydrolase_3"/>
    <property type="match status" value="1"/>
</dbReference>
<dbReference type="PANTHER" id="PTHR23024">
    <property type="entry name" value="ARYLACETAMIDE DEACETYLASE"/>
    <property type="match status" value="1"/>
</dbReference>
<dbReference type="Gene3D" id="3.40.50.1820">
    <property type="entry name" value="alpha/beta hydrolase"/>
    <property type="match status" value="1"/>
</dbReference>
<dbReference type="AlphaFoldDB" id="A0A2Z6N2W7"/>
<keyword evidence="5" id="KW-1185">Reference proteome</keyword>
<evidence type="ECO:0000256" key="2">
    <source>
        <dbReference type="PROSITE-ProRule" id="PRU10038"/>
    </source>
</evidence>
<evidence type="ECO:0000313" key="4">
    <source>
        <dbReference type="EMBL" id="GAU30355.1"/>
    </source>
</evidence>
<dbReference type="InterPro" id="IPR050466">
    <property type="entry name" value="Carboxylest/Gibb_receptor"/>
</dbReference>
<comment type="similarity">
    <text evidence="1">Belongs to the 'GDXG' lipolytic enzyme family.</text>
</comment>
<evidence type="ECO:0000313" key="5">
    <source>
        <dbReference type="Proteomes" id="UP000242715"/>
    </source>
</evidence>
<dbReference type="SUPFAM" id="SSF53474">
    <property type="entry name" value="alpha/beta-Hydrolases"/>
    <property type="match status" value="1"/>
</dbReference>
<dbReference type="InterPro" id="IPR033140">
    <property type="entry name" value="Lipase_GDXG_put_SER_AS"/>
</dbReference>
<accession>A0A2Z6N2W7</accession>
<reference evidence="5" key="1">
    <citation type="journal article" date="2017" name="Front. Plant Sci.">
        <title>Climate Clever Clovers: New Paradigm to Reduce the Environmental Footprint of Ruminants by Breeding Low Methanogenic Forages Utilizing Haplotype Variation.</title>
        <authorList>
            <person name="Kaur P."/>
            <person name="Appels R."/>
            <person name="Bayer P.E."/>
            <person name="Keeble-Gagnere G."/>
            <person name="Wang J."/>
            <person name="Hirakawa H."/>
            <person name="Shirasawa K."/>
            <person name="Vercoe P."/>
            <person name="Stefanova K."/>
            <person name="Durmic Z."/>
            <person name="Nichols P."/>
            <person name="Revell C."/>
            <person name="Isobe S.N."/>
            <person name="Edwards D."/>
            <person name="Erskine W."/>
        </authorList>
    </citation>
    <scope>NUCLEOTIDE SEQUENCE [LARGE SCALE GENOMIC DNA]</scope>
    <source>
        <strain evidence="5">cv. Daliak</strain>
    </source>
</reference>
<feature type="domain" description="Alpha/beta hydrolase fold-3" evidence="3">
    <location>
        <begin position="81"/>
        <end position="299"/>
    </location>
</feature>
<name>A0A2Z6N2W7_TRISU</name>
<dbReference type="EMBL" id="DF973424">
    <property type="protein sequence ID" value="GAU30355.1"/>
    <property type="molecule type" value="Genomic_DNA"/>
</dbReference>
<organism evidence="4 5">
    <name type="scientific">Trifolium subterraneum</name>
    <name type="common">Subterranean clover</name>
    <dbReference type="NCBI Taxonomy" id="3900"/>
    <lineage>
        <taxon>Eukaryota</taxon>
        <taxon>Viridiplantae</taxon>
        <taxon>Streptophyta</taxon>
        <taxon>Embryophyta</taxon>
        <taxon>Tracheophyta</taxon>
        <taxon>Spermatophyta</taxon>
        <taxon>Magnoliopsida</taxon>
        <taxon>eudicotyledons</taxon>
        <taxon>Gunneridae</taxon>
        <taxon>Pentapetalae</taxon>
        <taxon>rosids</taxon>
        <taxon>fabids</taxon>
        <taxon>Fabales</taxon>
        <taxon>Fabaceae</taxon>
        <taxon>Papilionoideae</taxon>
        <taxon>50 kb inversion clade</taxon>
        <taxon>NPAAA clade</taxon>
        <taxon>Hologalegina</taxon>
        <taxon>IRL clade</taxon>
        <taxon>Trifolieae</taxon>
        <taxon>Trifolium</taxon>
    </lineage>
</organism>
<evidence type="ECO:0000259" key="3">
    <source>
        <dbReference type="Pfam" id="PF07859"/>
    </source>
</evidence>
<evidence type="ECO:0000256" key="1">
    <source>
        <dbReference type="ARBA" id="ARBA00010515"/>
    </source>
</evidence>
<dbReference type="InterPro" id="IPR013094">
    <property type="entry name" value="AB_hydrolase_3"/>
</dbReference>
<gene>
    <name evidence="4" type="ORF">TSUD_57660</name>
</gene>
<proteinExistence type="inferred from homology"/>
<dbReference type="Proteomes" id="UP000242715">
    <property type="component" value="Unassembled WGS sequence"/>
</dbReference>
<protein>
    <recommendedName>
        <fullName evidence="3">Alpha/beta hydrolase fold-3 domain-containing protein</fullName>
    </recommendedName>
</protein>
<feature type="active site" evidence="2">
    <location>
        <position position="169"/>
    </location>
</feature>
<sequence>MDSSSNEVAQDLSPLLKIYKDGRIERLLGCEIIPPSFDPTTEVESKDIFISKDQNISARIFIPKPNNNNDPIPNQKKLPLLVYFHGGGFCLETSSSPQYHNFLNTIVSQAQIIAVSVDYRRAPEHPLPIAYEDSWTSLKWVASHLNGNGSDEWINRYADFEKVFLAGDSAGANIAHNIGIRVGIEGLHGINVEGIVLIHSFFWGVERIGSEIKQAERLALVENLWRFVYPTSLGSDDPLLNPGFDSNLGKLSCKRVLIFVAENDLLKDRGFYYKELLEKIGWGGVVEVIETKGEGHVFHLFNPKCDNAISLFNQIASFINHSG</sequence>
<dbReference type="GO" id="GO:0016787">
    <property type="term" value="F:hydrolase activity"/>
    <property type="evidence" value="ECO:0007669"/>
    <property type="project" value="InterPro"/>
</dbReference>
<dbReference type="OrthoDB" id="408631at2759"/>
<dbReference type="PROSITE" id="PS01174">
    <property type="entry name" value="LIPASE_GDXG_SER"/>
    <property type="match status" value="1"/>
</dbReference>
<dbReference type="InterPro" id="IPR029058">
    <property type="entry name" value="AB_hydrolase_fold"/>
</dbReference>